<feature type="signal peptide" evidence="5">
    <location>
        <begin position="1"/>
        <end position="21"/>
    </location>
</feature>
<evidence type="ECO:0000259" key="6">
    <source>
        <dbReference type="PROSITE" id="PS51352"/>
    </source>
</evidence>
<keyword evidence="2" id="KW-0201">Cytochrome c-type biogenesis</keyword>
<dbReference type="PROSITE" id="PS51352">
    <property type="entry name" value="THIOREDOXIN_2"/>
    <property type="match status" value="1"/>
</dbReference>
<name>A0A1K1PLC1_9FLAO</name>
<dbReference type="InterPro" id="IPR013740">
    <property type="entry name" value="Redoxin"/>
</dbReference>
<dbReference type="SUPFAM" id="SSF52833">
    <property type="entry name" value="Thioredoxin-like"/>
    <property type="match status" value="1"/>
</dbReference>
<keyword evidence="8" id="KW-1185">Reference proteome</keyword>
<dbReference type="PANTHER" id="PTHR42852">
    <property type="entry name" value="THIOL:DISULFIDE INTERCHANGE PROTEIN DSBE"/>
    <property type="match status" value="1"/>
</dbReference>
<protein>
    <submittedName>
        <fullName evidence="7">Thiol-disulfide isomerase or thioredoxin</fullName>
    </submittedName>
</protein>
<feature type="domain" description="Thioredoxin" evidence="6">
    <location>
        <begin position="329"/>
        <end position="472"/>
    </location>
</feature>
<accession>A0A1K1PLC1</accession>
<keyword evidence="3" id="KW-1015">Disulfide bond</keyword>
<evidence type="ECO:0000313" key="8">
    <source>
        <dbReference type="Proteomes" id="UP000182248"/>
    </source>
</evidence>
<dbReference type="AlphaFoldDB" id="A0A1K1PLC1"/>
<dbReference type="InterPro" id="IPR050553">
    <property type="entry name" value="Thioredoxin_ResA/DsbE_sf"/>
</dbReference>
<evidence type="ECO:0000256" key="4">
    <source>
        <dbReference type="ARBA" id="ARBA00023284"/>
    </source>
</evidence>
<dbReference type="RefSeq" id="WP_083564848.1">
    <property type="nucleotide sequence ID" value="NZ_FPJE01000008.1"/>
</dbReference>
<dbReference type="InterPro" id="IPR036249">
    <property type="entry name" value="Thioredoxin-like_sf"/>
</dbReference>
<dbReference type="Proteomes" id="UP000182248">
    <property type="component" value="Unassembled WGS sequence"/>
</dbReference>
<keyword evidence="4" id="KW-0676">Redox-active center</keyword>
<dbReference type="Pfam" id="PF08534">
    <property type="entry name" value="Redoxin"/>
    <property type="match status" value="1"/>
</dbReference>
<evidence type="ECO:0000256" key="5">
    <source>
        <dbReference type="SAM" id="SignalP"/>
    </source>
</evidence>
<comment type="subcellular location">
    <subcellularLocation>
        <location evidence="1">Cell envelope</location>
    </subcellularLocation>
</comment>
<dbReference type="GO" id="GO:0017004">
    <property type="term" value="P:cytochrome complex assembly"/>
    <property type="evidence" value="ECO:0007669"/>
    <property type="project" value="UniProtKB-KW"/>
</dbReference>
<keyword evidence="7" id="KW-0413">Isomerase</keyword>
<gene>
    <name evidence="7" type="ORF">SAMN02927921_01854</name>
</gene>
<dbReference type="InterPro" id="IPR013766">
    <property type="entry name" value="Thioredoxin_domain"/>
</dbReference>
<sequence length="472" mass="54509">MKMRFLQKPMLVMLLLPVAWSCDKKEKADYAILSGQLSGKKLPEQIQLLKGRDVKFEVKLDDSGNFADTLYIDTPGYYVMKINDNRIPVYIAQGDNLEMKADLEPDDFYETLSVRGDGAENIRYLLRRDSIQRSQNKDQEAFYLLEEDAFKKTVRHQQKIMDSLVATSGLPEDFAALEKKGNFYSYAGYLQRYPMYHKYYAKKDSLSLSEDFDAELSDIDYENEEDYNHIPSYASLVFNRFNERVGDVYKKMKEEGGEEGRDLYMRASREVMDTYPKGRLKDDIIANHIYYLSPSTDDPEELYNYLLAGTTYPDTREKINEKYDKIKTLVKGKPSPVFEGYENYDGGTTSLADLKGKYVYIDVWATWCGPCKAEIPHLQKVEEDYKDKNIHFLSVSIDREKDRDAWKTMIAEKDMGGIQVLADNAFNSKFVQDYGIEGIPTFILIDPEGNIVSADAPRPSDKNLRKLFDELL</sequence>
<dbReference type="STRING" id="1150368.SAMN02927921_01854"/>
<proteinExistence type="predicted"/>
<dbReference type="PANTHER" id="PTHR42852:SF6">
    <property type="entry name" value="THIOL:DISULFIDE INTERCHANGE PROTEIN DSBE"/>
    <property type="match status" value="1"/>
</dbReference>
<dbReference type="OrthoDB" id="743079at2"/>
<dbReference type="EMBL" id="FPJE01000008">
    <property type="protein sequence ID" value="SFW48245.1"/>
    <property type="molecule type" value="Genomic_DNA"/>
</dbReference>
<dbReference type="GO" id="GO:0030313">
    <property type="term" value="C:cell envelope"/>
    <property type="evidence" value="ECO:0007669"/>
    <property type="project" value="UniProtKB-SubCell"/>
</dbReference>
<dbReference type="Gene3D" id="3.40.30.10">
    <property type="entry name" value="Glutaredoxin"/>
    <property type="match status" value="1"/>
</dbReference>
<reference evidence="7 8" key="1">
    <citation type="submission" date="2016-11" db="EMBL/GenBank/DDBJ databases">
        <authorList>
            <person name="Jaros S."/>
            <person name="Januszkiewicz K."/>
            <person name="Wedrychowicz H."/>
        </authorList>
    </citation>
    <scope>NUCLEOTIDE SEQUENCE [LARGE SCALE GENOMIC DNA]</scope>
    <source>
        <strain evidence="7 8">CGMCC 1.12145</strain>
    </source>
</reference>
<dbReference type="CDD" id="cd02966">
    <property type="entry name" value="TlpA_like_family"/>
    <property type="match status" value="1"/>
</dbReference>
<evidence type="ECO:0000313" key="7">
    <source>
        <dbReference type="EMBL" id="SFW48245.1"/>
    </source>
</evidence>
<evidence type="ECO:0000256" key="1">
    <source>
        <dbReference type="ARBA" id="ARBA00004196"/>
    </source>
</evidence>
<feature type="chain" id="PRO_5012995681" evidence="5">
    <location>
        <begin position="22"/>
        <end position="472"/>
    </location>
</feature>
<evidence type="ECO:0000256" key="3">
    <source>
        <dbReference type="ARBA" id="ARBA00023157"/>
    </source>
</evidence>
<organism evidence="7 8">
    <name type="scientific">Sinomicrobium oceani</name>
    <dbReference type="NCBI Taxonomy" id="1150368"/>
    <lineage>
        <taxon>Bacteria</taxon>
        <taxon>Pseudomonadati</taxon>
        <taxon>Bacteroidota</taxon>
        <taxon>Flavobacteriia</taxon>
        <taxon>Flavobacteriales</taxon>
        <taxon>Flavobacteriaceae</taxon>
        <taxon>Sinomicrobium</taxon>
    </lineage>
</organism>
<dbReference type="GO" id="GO:0016853">
    <property type="term" value="F:isomerase activity"/>
    <property type="evidence" value="ECO:0007669"/>
    <property type="project" value="UniProtKB-KW"/>
</dbReference>
<evidence type="ECO:0000256" key="2">
    <source>
        <dbReference type="ARBA" id="ARBA00022748"/>
    </source>
</evidence>
<keyword evidence="5" id="KW-0732">Signal</keyword>
<dbReference type="GO" id="GO:0016491">
    <property type="term" value="F:oxidoreductase activity"/>
    <property type="evidence" value="ECO:0007669"/>
    <property type="project" value="InterPro"/>
</dbReference>